<keyword evidence="1" id="KW-1133">Transmembrane helix</keyword>
<proteinExistence type="predicted"/>
<feature type="transmembrane region" description="Helical" evidence="1">
    <location>
        <begin position="31"/>
        <end position="51"/>
    </location>
</feature>
<gene>
    <name evidence="2" type="ORF">SDC9_139139</name>
</gene>
<evidence type="ECO:0000256" key="1">
    <source>
        <dbReference type="SAM" id="Phobius"/>
    </source>
</evidence>
<evidence type="ECO:0000313" key="2">
    <source>
        <dbReference type="EMBL" id="MPM92005.1"/>
    </source>
</evidence>
<evidence type="ECO:0008006" key="3">
    <source>
        <dbReference type="Google" id="ProtNLM"/>
    </source>
</evidence>
<organism evidence="2">
    <name type="scientific">bioreactor metagenome</name>
    <dbReference type="NCBI Taxonomy" id="1076179"/>
    <lineage>
        <taxon>unclassified sequences</taxon>
        <taxon>metagenomes</taxon>
        <taxon>ecological metagenomes</taxon>
    </lineage>
</organism>
<comment type="caution">
    <text evidence="2">The sequence shown here is derived from an EMBL/GenBank/DDBJ whole genome shotgun (WGS) entry which is preliminary data.</text>
</comment>
<accession>A0A645DRW2</accession>
<dbReference type="EMBL" id="VSSQ01038991">
    <property type="protein sequence ID" value="MPM92005.1"/>
    <property type="molecule type" value="Genomic_DNA"/>
</dbReference>
<reference evidence="2" key="1">
    <citation type="submission" date="2019-08" db="EMBL/GenBank/DDBJ databases">
        <authorList>
            <person name="Kucharzyk K."/>
            <person name="Murdoch R.W."/>
            <person name="Higgins S."/>
            <person name="Loffler F."/>
        </authorList>
    </citation>
    <scope>NUCLEOTIDE SEQUENCE</scope>
</reference>
<sequence>MNKEEFYDRNYSFDDIEVDPRFIRCAKEMKITFLVWILFAVISIGVSYLLGRGDVQDYTYVAGLPLWWFMAILISLLFTALVIFITKFVFQDMDLTDEGSLNK</sequence>
<feature type="transmembrane region" description="Helical" evidence="1">
    <location>
        <begin position="66"/>
        <end position="90"/>
    </location>
</feature>
<dbReference type="AlphaFoldDB" id="A0A645DRW2"/>
<protein>
    <recommendedName>
        <fullName evidence="3">Membrane protein YhdT</fullName>
    </recommendedName>
</protein>
<dbReference type="PANTHER" id="PTHR39174">
    <property type="entry name" value="INNER MEMBRANE PROTEIN-RELATED"/>
    <property type="match status" value="1"/>
</dbReference>
<name>A0A645DRW2_9ZZZZ</name>
<dbReference type="InterPro" id="IPR010398">
    <property type="entry name" value="DUF997"/>
</dbReference>
<keyword evidence="1" id="KW-0472">Membrane</keyword>
<dbReference type="Pfam" id="PF06196">
    <property type="entry name" value="DUF997"/>
    <property type="match status" value="1"/>
</dbReference>
<dbReference type="PANTHER" id="PTHR39174:SF1">
    <property type="entry name" value="INNER MEMBRANE PROTEIN"/>
    <property type="match status" value="1"/>
</dbReference>
<keyword evidence="1" id="KW-0812">Transmembrane</keyword>